<dbReference type="KEGG" id="senf:GJR95_24480"/>
<evidence type="ECO:0000313" key="1">
    <source>
        <dbReference type="EMBL" id="QHV97972.1"/>
    </source>
</evidence>
<accession>A0A6P1W0Z2</accession>
<protein>
    <submittedName>
        <fullName evidence="1">Uncharacterized protein</fullName>
    </submittedName>
</protein>
<dbReference type="Proteomes" id="UP000464577">
    <property type="component" value="Chromosome"/>
</dbReference>
<dbReference type="EMBL" id="CP045997">
    <property type="protein sequence ID" value="QHV97972.1"/>
    <property type="molecule type" value="Genomic_DNA"/>
</dbReference>
<keyword evidence="2" id="KW-1185">Reference proteome</keyword>
<sequence>MEAKSLKELLQDIEDLKAEYRQAQLKLNTIPVQSEEFAKAQKDLFALHKRLKKAKAKELLIFQQAFANAGLLAK</sequence>
<evidence type="ECO:0000313" key="2">
    <source>
        <dbReference type="Proteomes" id="UP000464577"/>
    </source>
</evidence>
<organism evidence="1 2">
    <name type="scientific">Spirosoma endbachense</name>
    <dbReference type="NCBI Taxonomy" id="2666025"/>
    <lineage>
        <taxon>Bacteria</taxon>
        <taxon>Pseudomonadati</taxon>
        <taxon>Bacteroidota</taxon>
        <taxon>Cytophagia</taxon>
        <taxon>Cytophagales</taxon>
        <taxon>Cytophagaceae</taxon>
        <taxon>Spirosoma</taxon>
    </lineage>
</organism>
<gene>
    <name evidence="1" type="ORF">GJR95_24480</name>
</gene>
<reference evidence="1 2" key="1">
    <citation type="submission" date="2019-11" db="EMBL/GenBank/DDBJ databases">
        <title>Spirosoma endbachense sp. nov., isolated from a natural salt meadow.</title>
        <authorList>
            <person name="Rojas J."/>
            <person name="Ambika Manirajan B."/>
            <person name="Ratering S."/>
            <person name="Suarez C."/>
            <person name="Geissler-Plaum R."/>
            <person name="Schnell S."/>
        </authorList>
    </citation>
    <scope>NUCLEOTIDE SEQUENCE [LARGE SCALE GENOMIC DNA]</scope>
    <source>
        <strain evidence="1 2">I-24</strain>
    </source>
</reference>
<dbReference type="AlphaFoldDB" id="A0A6P1W0Z2"/>
<name>A0A6P1W0Z2_9BACT</name>
<proteinExistence type="predicted"/>
<dbReference type="RefSeq" id="WP_162388392.1">
    <property type="nucleotide sequence ID" value="NZ_CP045997.1"/>
</dbReference>